<gene>
    <name evidence="2" type="ORF">SAY87_011221</name>
</gene>
<feature type="region of interest" description="Disordered" evidence="1">
    <location>
        <begin position="1"/>
        <end position="77"/>
    </location>
</feature>
<sequence>MLEDLFVASSPKPNSTVFPYQISSDGGSAEKQVESEKKRSETPVSGESVDSNKVLDGKIPDPVMGARQQQNGRIPADTVLKIGHST</sequence>
<evidence type="ECO:0000313" key="2">
    <source>
        <dbReference type="EMBL" id="KAK4744909.1"/>
    </source>
</evidence>
<keyword evidence="3" id="KW-1185">Reference proteome</keyword>
<dbReference type="Proteomes" id="UP001345219">
    <property type="component" value="Chromosome 9"/>
</dbReference>
<feature type="compositionally biased region" description="Basic and acidic residues" evidence="1">
    <location>
        <begin position="31"/>
        <end position="41"/>
    </location>
</feature>
<accession>A0AAN7JI61</accession>
<protein>
    <submittedName>
        <fullName evidence="2">Uncharacterized protein</fullName>
    </submittedName>
</protein>
<reference evidence="2 3" key="1">
    <citation type="journal article" date="2023" name="Hortic Res">
        <title>Pangenome of water caltrop reveals structural variations and asymmetric subgenome divergence after allopolyploidization.</title>
        <authorList>
            <person name="Zhang X."/>
            <person name="Chen Y."/>
            <person name="Wang L."/>
            <person name="Yuan Y."/>
            <person name="Fang M."/>
            <person name="Shi L."/>
            <person name="Lu R."/>
            <person name="Comes H.P."/>
            <person name="Ma Y."/>
            <person name="Chen Y."/>
            <person name="Huang G."/>
            <person name="Zhou Y."/>
            <person name="Zheng Z."/>
            <person name="Qiu Y."/>
        </authorList>
    </citation>
    <scope>NUCLEOTIDE SEQUENCE [LARGE SCALE GENOMIC DNA]</scope>
    <source>
        <tissue evidence="2">Roots</tissue>
    </source>
</reference>
<feature type="compositionally biased region" description="Polar residues" evidence="1">
    <location>
        <begin position="11"/>
        <end position="26"/>
    </location>
</feature>
<organism evidence="2 3">
    <name type="scientific">Trapa incisa</name>
    <dbReference type="NCBI Taxonomy" id="236973"/>
    <lineage>
        <taxon>Eukaryota</taxon>
        <taxon>Viridiplantae</taxon>
        <taxon>Streptophyta</taxon>
        <taxon>Embryophyta</taxon>
        <taxon>Tracheophyta</taxon>
        <taxon>Spermatophyta</taxon>
        <taxon>Magnoliopsida</taxon>
        <taxon>eudicotyledons</taxon>
        <taxon>Gunneridae</taxon>
        <taxon>Pentapetalae</taxon>
        <taxon>rosids</taxon>
        <taxon>malvids</taxon>
        <taxon>Myrtales</taxon>
        <taxon>Lythraceae</taxon>
        <taxon>Trapa</taxon>
    </lineage>
</organism>
<proteinExistence type="predicted"/>
<comment type="caution">
    <text evidence="2">The sequence shown here is derived from an EMBL/GenBank/DDBJ whole genome shotgun (WGS) entry which is preliminary data.</text>
</comment>
<evidence type="ECO:0000313" key="3">
    <source>
        <dbReference type="Proteomes" id="UP001345219"/>
    </source>
</evidence>
<name>A0AAN7JI61_9MYRT</name>
<dbReference type="EMBL" id="JAXIOK010000022">
    <property type="protein sequence ID" value="KAK4744909.1"/>
    <property type="molecule type" value="Genomic_DNA"/>
</dbReference>
<feature type="compositionally biased region" description="Polar residues" evidence="1">
    <location>
        <begin position="42"/>
        <end position="51"/>
    </location>
</feature>
<evidence type="ECO:0000256" key="1">
    <source>
        <dbReference type="SAM" id="MobiDB-lite"/>
    </source>
</evidence>
<dbReference type="AlphaFoldDB" id="A0AAN7JI61"/>